<keyword evidence="3" id="KW-1185">Reference proteome</keyword>
<keyword evidence="1" id="KW-0732">Signal</keyword>
<dbReference type="EMBL" id="KZ824304">
    <property type="protein sequence ID" value="RAL09456.1"/>
    <property type="molecule type" value="Genomic_DNA"/>
</dbReference>
<organism evidence="2 3">
    <name type="scientific">Aspergillus homomorphus (strain CBS 101889)</name>
    <dbReference type="NCBI Taxonomy" id="1450537"/>
    <lineage>
        <taxon>Eukaryota</taxon>
        <taxon>Fungi</taxon>
        <taxon>Dikarya</taxon>
        <taxon>Ascomycota</taxon>
        <taxon>Pezizomycotina</taxon>
        <taxon>Eurotiomycetes</taxon>
        <taxon>Eurotiomycetidae</taxon>
        <taxon>Eurotiales</taxon>
        <taxon>Aspergillaceae</taxon>
        <taxon>Aspergillus</taxon>
        <taxon>Aspergillus subgen. Circumdati</taxon>
    </lineage>
</organism>
<evidence type="ECO:0000313" key="3">
    <source>
        <dbReference type="Proteomes" id="UP000248961"/>
    </source>
</evidence>
<evidence type="ECO:0000256" key="1">
    <source>
        <dbReference type="SAM" id="SignalP"/>
    </source>
</evidence>
<accession>A0A395HPA6</accession>
<gene>
    <name evidence="2" type="ORF">BO97DRAFT_169739</name>
</gene>
<feature type="chain" id="PRO_5017471206" evidence="1">
    <location>
        <begin position="16"/>
        <end position="167"/>
    </location>
</feature>
<protein>
    <submittedName>
        <fullName evidence="2">Uncharacterized protein</fullName>
    </submittedName>
</protein>
<dbReference type="Proteomes" id="UP000248961">
    <property type="component" value="Unassembled WGS sequence"/>
</dbReference>
<reference evidence="2 3" key="1">
    <citation type="submission" date="2018-02" db="EMBL/GenBank/DDBJ databases">
        <title>The genomes of Aspergillus section Nigri reveals drivers in fungal speciation.</title>
        <authorList>
            <consortium name="DOE Joint Genome Institute"/>
            <person name="Vesth T.C."/>
            <person name="Nybo J."/>
            <person name="Theobald S."/>
            <person name="Brandl J."/>
            <person name="Frisvad J.C."/>
            <person name="Nielsen K.F."/>
            <person name="Lyhne E.K."/>
            <person name="Kogle M.E."/>
            <person name="Kuo A."/>
            <person name="Riley R."/>
            <person name="Clum A."/>
            <person name="Nolan M."/>
            <person name="Lipzen A."/>
            <person name="Salamov A."/>
            <person name="Henrissat B."/>
            <person name="Wiebenga A."/>
            <person name="De vries R.P."/>
            <person name="Grigoriev I.V."/>
            <person name="Mortensen U.H."/>
            <person name="Andersen M.R."/>
            <person name="Baker S.E."/>
        </authorList>
    </citation>
    <scope>NUCLEOTIDE SEQUENCE [LARGE SCALE GENOMIC DNA]</scope>
    <source>
        <strain evidence="2 3">CBS 101889</strain>
    </source>
</reference>
<name>A0A395HPA6_ASPHC</name>
<feature type="signal peptide" evidence="1">
    <location>
        <begin position="1"/>
        <end position="15"/>
    </location>
</feature>
<proteinExistence type="predicted"/>
<sequence length="167" mass="18580">MFCLSFFAILKPCLARPTTKTTSRRIEPTITTASGYANIDPMIQTSLQDGRKLLNVVKAETEFGISFFEAYRGLVINEYGPYLLFSARLRKSPGKSHIISCPLNVQAGNLEPLDQSILQLNLDNARSMVPESAWRILRVKPSDGLLICQSEQGSNSDCICRCHVPSR</sequence>
<dbReference type="OrthoDB" id="4497709at2759"/>
<evidence type="ECO:0000313" key="2">
    <source>
        <dbReference type="EMBL" id="RAL09456.1"/>
    </source>
</evidence>
<dbReference type="GeneID" id="37194583"/>
<dbReference type="AlphaFoldDB" id="A0A395HPA6"/>
<dbReference type="RefSeq" id="XP_025548610.1">
    <property type="nucleotide sequence ID" value="XM_025690294.1"/>
</dbReference>
<dbReference type="VEuPathDB" id="FungiDB:BO97DRAFT_169739"/>